<comment type="caution">
    <text evidence="4">The sequence shown here is derived from an EMBL/GenBank/DDBJ whole genome shotgun (WGS) entry which is preliminary data.</text>
</comment>
<feature type="coiled-coil region" evidence="1">
    <location>
        <begin position="355"/>
        <end position="382"/>
    </location>
</feature>
<feature type="region of interest" description="Disordered" evidence="2">
    <location>
        <begin position="1"/>
        <end position="57"/>
    </location>
</feature>
<dbReference type="RefSeq" id="XP_062647655.1">
    <property type="nucleotide sequence ID" value="XM_062788884.1"/>
</dbReference>
<protein>
    <submittedName>
        <fullName evidence="4">Uncharacterized protein</fullName>
    </submittedName>
</protein>
<keyword evidence="1" id="KW-0175">Coiled coil</keyword>
<evidence type="ECO:0000313" key="5">
    <source>
        <dbReference type="Proteomes" id="UP001302602"/>
    </source>
</evidence>
<gene>
    <name evidence="4" type="ORF">N657DRAFT_572351</name>
</gene>
<keyword evidence="5" id="KW-1185">Reference proteome</keyword>
<dbReference type="PANTHER" id="PTHR42032:SF1">
    <property type="entry name" value="YALI0E30679P"/>
    <property type="match status" value="1"/>
</dbReference>
<evidence type="ECO:0000313" key="4">
    <source>
        <dbReference type="EMBL" id="KAK4123884.1"/>
    </source>
</evidence>
<name>A0AAN6U0E1_9PEZI</name>
<dbReference type="PANTHER" id="PTHR42032">
    <property type="entry name" value="YALI0E30679P"/>
    <property type="match status" value="1"/>
</dbReference>
<reference evidence="4" key="2">
    <citation type="submission" date="2023-05" db="EMBL/GenBank/DDBJ databases">
        <authorList>
            <consortium name="Lawrence Berkeley National Laboratory"/>
            <person name="Steindorff A."/>
            <person name="Hensen N."/>
            <person name="Bonometti L."/>
            <person name="Westerberg I."/>
            <person name="Brannstrom I.O."/>
            <person name="Guillou S."/>
            <person name="Cros-Aarteil S."/>
            <person name="Calhoun S."/>
            <person name="Haridas S."/>
            <person name="Kuo A."/>
            <person name="Mondo S."/>
            <person name="Pangilinan J."/>
            <person name="Riley R."/>
            <person name="Labutti K."/>
            <person name="Andreopoulos B."/>
            <person name="Lipzen A."/>
            <person name="Chen C."/>
            <person name="Yanf M."/>
            <person name="Daum C."/>
            <person name="Ng V."/>
            <person name="Clum A."/>
            <person name="Ohm R."/>
            <person name="Martin F."/>
            <person name="Silar P."/>
            <person name="Natvig D."/>
            <person name="Lalanne C."/>
            <person name="Gautier V."/>
            <person name="Ament-Velasquez S.L."/>
            <person name="Kruys A."/>
            <person name="Hutchinson M.I."/>
            <person name="Powell A.J."/>
            <person name="Barry K."/>
            <person name="Miller A.N."/>
            <person name="Grigoriev I.V."/>
            <person name="Debuchy R."/>
            <person name="Gladieux P."/>
            <person name="Thoren M.H."/>
            <person name="Johannesson H."/>
        </authorList>
    </citation>
    <scope>NUCLEOTIDE SEQUENCE</scope>
    <source>
        <strain evidence="4">CBS 731.68</strain>
    </source>
</reference>
<feature type="region of interest" description="Disordered" evidence="2">
    <location>
        <begin position="162"/>
        <end position="189"/>
    </location>
</feature>
<dbReference type="Proteomes" id="UP001302602">
    <property type="component" value="Unassembled WGS sequence"/>
</dbReference>
<keyword evidence="3" id="KW-1133">Transmembrane helix</keyword>
<feature type="transmembrane region" description="Helical" evidence="3">
    <location>
        <begin position="206"/>
        <end position="225"/>
    </location>
</feature>
<proteinExistence type="predicted"/>
<feature type="transmembrane region" description="Helical" evidence="3">
    <location>
        <begin position="112"/>
        <end position="130"/>
    </location>
</feature>
<dbReference type="EMBL" id="MU853228">
    <property type="protein sequence ID" value="KAK4123884.1"/>
    <property type="molecule type" value="Genomic_DNA"/>
</dbReference>
<organism evidence="4 5">
    <name type="scientific">Parathielavia appendiculata</name>
    <dbReference type="NCBI Taxonomy" id="2587402"/>
    <lineage>
        <taxon>Eukaryota</taxon>
        <taxon>Fungi</taxon>
        <taxon>Dikarya</taxon>
        <taxon>Ascomycota</taxon>
        <taxon>Pezizomycotina</taxon>
        <taxon>Sordariomycetes</taxon>
        <taxon>Sordariomycetidae</taxon>
        <taxon>Sordariales</taxon>
        <taxon>Chaetomiaceae</taxon>
        <taxon>Parathielavia</taxon>
    </lineage>
</organism>
<reference evidence="4" key="1">
    <citation type="journal article" date="2023" name="Mol. Phylogenet. Evol.">
        <title>Genome-scale phylogeny and comparative genomics of the fungal order Sordariales.</title>
        <authorList>
            <person name="Hensen N."/>
            <person name="Bonometti L."/>
            <person name="Westerberg I."/>
            <person name="Brannstrom I.O."/>
            <person name="Guillou S."/>
            <person name="Cros-Aarteil S."/>
            <person name="Calhoun S."/>
            <person name="Haridas S."/>
            <person name="Kuo A."/>
            <person name="Mondo S."/>
            <person name="Pangilinan J."/>
            <person name="Riley R."/>
            <person name="LaButti K."/>
            <person name="Andreopoulos B."/>
            <person name="Lipzen A."/>
            <person name="Chen C."/>
            <person name="Yan M."/>
            <person name="Daum C."/>
            <person name="Ng V."/>
            <person name="Clum A."/>
            <person name="Steindorff A."/>
            <person name="Ohm R.A."/>
            <person name="Martin F."/>
            <person name="Silar P."/>
            <person name="Natvig D.O."/>
            <person name="Lalanne C."/>
            <person name="Gautier V."/>
            <person name="Ament-Velasquez S.L."/>
            <person name="Kruys A."/>
            <person name="Hutchinson M.I."/>
            <person name="Powell A.J."/>
            <person name="Barry K."/>
            <person name="Miller A.N."/>
            <person name="Grigoriev I.V."/>
            <person name="Debuchy R."/>
            <person name="Gladieux P."/>
            <person name="Hiltunen Thoren M."/>
            <person name="Johannesson H."/>
        </authorList>
    </citation>
    <scope>NUCLEOTIDE SEQUENCE</scope>
    <source>
        <strain evidence="4">CBS 731.68</strain>
    </source>
</reference>
<accession>A0AAN6U0E1</accession>
<dbReference type="GeneID" id="87825654"/>
<dbReference type="AlphaFoldDB" id="A0AAN6U0E1"/>
<feature type="transmembrane region" description="Helical" evidence="3">
    <location>
        <begin position="422"/>
        <end position="440"/>
    </location>
</feature>
<keyword evidence="3" id="KW-0812">Transmembrane</keyword>
<evidence type="ECO:0000256" key="1">
    <source>
        <dbReference type="SAM" id="Coils"/>
    </source>
</evidence>
<feature type="region of interest" description="Disordered" evidence="2">
    <location>
        <begin position="305"/>
        <end position="334"/>
    </location>
</feature>
<evidence type="ECO:0000256" key="3">
    <source>
        <dbReference type="SAM" id="Phobius"/>
    </source>
</evidence>
<keyword evidence="3" id="KW-0472">Membrane</keyword>
<evidence type="ECO:0000256" key="2">
    <source>
        <dbReference type="SAM" id="MobiDB-lite"/>
    </source>
</evidence>
<sequence length="499" mass="55150">MGSPGVEASTSTAVPSPENLRRRSIQLNEPVRRPSLGGPFIPDTPIEKRRQRRSSTLSTYSFSEATRDFQEEIIDPGPGSQWEIMTWRSQLPLLFVLVPTVAGLVFKNGNSFFTDVILIFIAMIILHWSVSAPWKWYHAAQQVCEDQEVVLREALELEDAEVAEPAAKEPEGDSDSISSTPMSPADKQEQARQAKAALTQLQNLEVAALIVCFVAPAAATYLLSMVRSQLSRPPQSLVSNFNLSIFLLTAEMIPLKHCIKLVLAHTLHLQRIVNSNPYRTIQITPSIYRDMIQRVEALEARVLMEQPPSPSDPNPDEDDGDQGGGGGSERRGKVNVEQLRDDITHSVRAAIAPEIDAVTRAVRRYEKKSSALTEDIEQQMRDICRRLDDAIALSAVVARSNAEGHGWGLLGKVIAGLIRMPWVGMVYLLAWALMPVTALFRRTVRQPLHGRGIYGGQSQGQSVRAQGRALQMPFKHARIVEPSGISSPRLASRTALRGP</sequence>